<dbReference type="STRING" id="22663.A0A2I0JLQ2"/>
<dbReference type="EMBL" id="PGOL01001531">
    <property type="protein sequence ID" value="PKI57177.1"/>
    <property type="molecule type" value="Genomic_DNA"/>
</dbReference>
<dbReference type="SMART" id="SM00109">
    <property type="entry name" value="C1"/>
    <property type="match status" value="4"/>
</dbReference>
<dbReference type="GO" id="GO:0008270">
    <property type="term" value="F:zinc ion binding"/>
    <property type="evidence" value="ECO:0007669"/>
    <property type="project" value="UniProtKB-KW"/>
</dbReference>
<keyword evidence="2" id="KW-1185">Reference proteome</keyword>
<evidence type="ECO:0000313" key="2">
    <source>
        <dbReference type="Proteomes" id="UP000233551"/>
    </source>
</evidence>
<name>A0A2I0JLQ2_PUNGR</name>
<gene>
    <name evidence="1" type="ORF">CRG98_022467</name>
</gene>
<dbReference type="SUPFAM" id="SSF57889">
    <property type="entry name" value="Cysteine-rich domain"/>
    <property type="match status" value="5"/>
</dbReference>
<protein>
    <submittedName>
        <fullName evidence="1">Uncharacterized protein</fullName>
    </submittedName>
</protein>
<dbReference type="InterPro" id="IPR011011">
    <property type="entry name" value="Znf_FYVE_PHD"/>
</dbReference>
<dbReference type="SMART" id="SM00249">
    <property type="entry name" value="PHD"/>
    <property type="match status" value="3"/>
</dbReference>
<dbReference type="PANTHER" id="PTHR46288:SF27">
    <property type="entry name" value="CYSTEINE_HISTIDINE-RICH C1 DOMAIN FAMILY PROTEIN"/>
    <property type="match status" value="1"/>
</dbReference>
<dbReference type="InterPro" id="IPR004146">
    <property type="entry name" value="DC1"/>
</dbReference>
<dbReference type="PANTHER" id="PTHR46288">
    <property type="entry name" value="PHORBOL-ESTER/DAG-TYPE DOMAIN-CONTAINING PROTEIN"/>
    <property type="match status" value="1"/>
</dbReference>
<sequence length="411" mass="46519">MEIQHFSHEHLLVLDRTETDGETCNLCSSAIDYLAFACFDCGFLLHEKCAKLPRETKSRLLHPQHTLVLVPNHPDPLKPLKCSVCGKTCPGFVFRCGECDYNVDVSCFMRNLSDLNLPSREKTRKIHHFTHQHSLILRYCPEKNPAGLSCRGCEKPVSGPTYFCPECPKFCLHKSCSQFPEQIQHPFHPSHPLVLNTKSPYPSGKQWCDACRKDIKDGYIFHCSKCGFDLDLTCASRAPSLKHGKHSQHPLEFFELTFLELVCSVCGKGSTERIYRCVPCKFNVHSSCLTFASTVKHNNHRHPLSLKESITKGNSGWFPCEVCKKSITPKHPVYYCEQCSYGVHIECIDPEDNPTSDPNFVKLVSDVAKDETVAAVLTTELKSKVEALHTKLETLFHKYSSLSNFHSELSK</sequence>
<dbReference type="Pfam" id="PF03107">
    <property type="entry name" value="C1_2"/>
    <property type="match status" value="6"/>
</dbReference>
<dbReference type="SUPFAM" id="SSF57903">
    <property type="entry name" value="FYVE/PHD zinc finger"/>
    <property type="match status" value="1"/>
</dbReference>
<dbReference type="InterPro" id="IPR046349">
    <property type="entry name" value="C1-like_sf"/>
</dbReference>
<dbReference type="OrthoDB" id="1884766at2759"/>
<dbReference type="InterPro" id="IPR001965">
    <property type="entry name" value="Znf_PHD"/>
</dbReference>
<evidence type="ECO:0000313" key="1">
    <source>
        <dbReference type="EMBL" id="PKI57177.1"/>
    </source>
</evidence>
<dbReference type="Gene3D" id="3.30.40.10">
    <property type="entry name" value="Zinc/RING finger domain, C3HC4 (zinc finger)"/>
    <property type="match status" value="1"/>
</dbReference>
<comment type="caution">
    <text evidence="1">The sequence shown here is derived from an EMBL/GenBank/DDBJ whole genome shotgun (WGS) entry which is preliminary data.</text>
</comment>
<dbReference type="Proteomes" id="UP000233551">
    <property type="component" value="Unassembled WGS sequence"/>
</dbReference>
<dbReference type="InterPro" id="IPR002219">
    <property type="entry name" value="PKC_DAG/PE"/>
</dbReference>
<accession>A0A2I0JLQ2</accession>
<dbReference type="AlphaFoldDB" id="A0A2I0JLQ2"/>
<dbReference type="GeneID" id="116201551"/>
<reference evidence="1 2" key="1">
    <citation type="submission" date="2017-11" db="EMBL/GenBank/DDBJ databases">
        <title>De-novo sequencing of pomegranate (Punica granatum L.) genome.</title>
        <authorList>
            <person name="Akparov Z."/>
            <person name="Amiraslanov A."/>
            <person name="Hajiyeva S."/>
            <person name="Abbasov M."/>
            <person name="Kaur K."/>
            <person name="Hamwieh A."/>
            <person name="Solovyev V."/>
            <person name="Salamov A."/>
            <person name="Braich B."/>
            <person name="Kosarev P."/>
            <person name="Mahmoud A."/>
            <person name="Hajiyev E."/>
            <person name="Babayeva S."/>
            <person name="Izzatullayeva V."/>
            <person name="Mammadov A."/>
            <person name="Mammadov A."/>
            <person name="Sharifova S."/>
            <person name="Ojaghi J."/>
            <person name="Eynullazada K."/>
            <person name="Bayramov B."/>
            <person name="Abdulazimova A."/>
            <person name="Shahmuradov I."/>
        </authorList>
    </citation>
    <scope>NUCLEOTIDE SEQUENCE [LARGE SCALE GENOMIC DNA]</scope>
    <source>
        <strain evidence="2">cv. AG2017</strain>
        <tissue evidence="1">Leaf</tissue>
    </source>
</reference>
<dbReference type="InterPro" id="IPR013083">
    <property type="entry name" value="Znf_RING/FYVE/PHD"/>
</dbReference>
<proteinExistence type="predicted"/>
<organism evidence="1 2">
    <name type="scientific">Punica granatum</name>
    <name type="common">Pomegranate</name>
    <dbReference type="NCBI Taxonomy" id="22663"/>
    <lineage>
        <taxon>Eukaryota</taxon>
        <taxon>Viridiplantae</taxon>
        <taxon>Streptophyta</taxon>
        <taxon>Embryophyta</taxon>
        <taxon>Tracheophyta</taxon>
        <taxon>Spermatophyta</taxon>
        <taxon>Magnoliopsida</taxon>
        <taxon>eudicotyledons</taxon>
        <taxon>Gunneridae</taxon>
        <taxon>Pentapetalae</taxon>
        <taxon>rosids</taxon>
        <taxon>malvids</taxon>
        <taxon>Myrtales</taxon>
        <taxon>Lythraceae</taxon>
        <taxon>Punica</taxon>
    </lineage>
</organism>